<reference evidence="3 4" key="1">
    <citation type="submission" date="2015-01" db="EMBL/GenBank/DDBJ databases">
        <title>The Genome Sequence of Exophiala mesophila CBS40295.</title>
        <authorList>
            <consortium name="The Broad Institute Genomics Platform"/>
            <person name="Cuomo C."/>
            <person name="de Hoog S."/>
            <person name="Gorbushina A."/>
            <person name="Stielow B."/>
            <person name="Teixiera M."/>
            <person name="Abouelleil A."/>
            <person name="Chapman S.B."/>
            <person name="Priest M."/>
            <person name="Young S.K."/>
            <person name="Wortman J."/>
            <person name="Nusbaum C."/>
            <person name="Birren B."/>
        </authorList>
    </citation>
    <scope>NUCLEOTIDE SEQUENCE [LARGE SCALE GENOMIC DNA]</scope>
    <source>
        <strain evidence="3 4">CBS 40295</strain>
    </source>
</reference>
<gene>
    <name evidence="3" type="ORF">PV10_07912</name>
</gene>
<dbReference type="GeneID" id="27325757"/>
<dbReference type="OMA" id="SYARQCY"/>
<dbReference type="OrthoDB" id="3540210at2759"/>
<dbReference type="Proteomes" id="UP000054302">
    <property type="component" value="Unassembled WGS sequence"/>
</dbReference>
<feature type="transmembrane region" description="Helical" evidence="2">
    <location>
        <begin position="33"/>
        <end position="56"/>
    </location>
</feature>
<feature type="transmembrane region" description="Helical" evidence="2">
    <location>
        <begin position="112"/>
        <end position="136"/>
    </location>
</feature>
<evidence type="ECO:0000256" key="2">
    <source>
        <dbReference type="SAM" id="Phobius"/>
    </source>
</evidence>
<dbReference type="AlphaFoldDB" id="A0A0D1ZUY9"/>
<keyword evidence="2" id="KW-1133">Transmembrane helix</keyword>
<evidence type="ECO:0000313" key="3">
    <source>
        <dbReference type="EMBL" id="KIV90628.1"/>
    </source>
</evidence>
<dbReference type="RefSeq" id="XP_016222202.1">
    <property type="nucleotide sequence ID" value="XM_016372870.1"/>
</dbReference>
<evidence type="ECO:0000313" key="4">
    <source>
        <dbReference type="Proteomes" id="UP000054302"/>
    </source>
</evidence>
<evidence type="ECO:0000256" key="1">
    <source>
        <dbReference type="SAM" id="MobiDB-lite"/>
    </source>
</evidence>
<dbReference type="EMBL" id="KN847524">
    <property type="protein sequence ID" value="KIV90628.1"/>
    <property type="molecule type" value="Genomic_DNA"/>
</dbReference>
<organism evidence="3 4">
    <name type="scientific">Exophiala mesophila</name>
    <name type="common">Black yeast-like fungus</name>
    <dbReference type="NCBI Taxonomy" id="212818"/>
    <lineage>
        <taxon>Eukaryota</taxon>
        <taxon>Fungi</taxon>
        <taxon>Dikarya</taxon>
        <taxon>Ascomycota</taxon>
        <taxon>Pezizomycotina</taxon>
        <taxon>Eurotiomycetes</taxon>
        <taxon>Chaetothyriomycetidae</taxon>
        <taxon>Chaetothyriales</taxon>
        <taxon>Herpotrichiellaceae</taxon>
        <taxon>Exophiala</taxon>
    </lineage>
</organism>
<keyword evidence="4" id="KW-1185">Reference proteome</keyword>
<name>A0A0D1ZUY9_EXOME</name>
<dbReference type="HOGENOM" id="CLU_014247_0_0_1"/>
<feature type="transmembrane region" description="Helical" evidence="2">
    <location>
        <begin position="552"/>
        <end position="576"/>
    </location>
</feature>
<dbReference type="VEuPathDB" id="FungiDB:PV10_07912"/>
<sequence>MPSLTGAHIFTGAWVDWSRGAVLGSTLTLSSRWASVLTAFLALFVTIVSSCLWRILSYTIHQLSSTSQARDGLHHQHQLIFRNSTSPAEATKSFTETAWHWRRAGRKPWSRSLPLAILALLFMIAFSAASVLTGLITQAAGAQRLIVSDSCGFWAVNASADINSRTVAMQNKDLNDTILAASYARQCYAQASSFNNLRCSTYTKPSIQYTASEVSCPFADPSICSAPRAFQLDSGVIDSHNDLGINAPQSGRVGFRHVATCSPLKVTQQYVQVINSTGLDGLGLAGDRIRQYQYGTYTDAGLGNNITYMYNQHALIDGFGYELVATQAPLDATQWTSIPELDQTSADLTLIFLASNSIKYTYPTNDPFFSANFRVDLGTFAGVDLSYYSADEYVSVMACQDQYQYCSVNMAENQCTPLTGYQQAYSYINETSSISLNFNSLQFAVASRLILTSRALSIYHSIGGRGASALLASETVQNQNQLSELTSTQWQREVSAWYDVSLAKLQRSAVEYAASSVSKDTFPPGTYLEEPFDAATKAMCYSQKVGVLGDTVSFSVLGLVIVFAVGIVIIIVFFLLQPTVSWLQSRGVRGGPGSFRRVRWILDDKLQVQRMMFEEAGMGGKWTNLDGHVPVTEARDVIFGGLEGVDFKEPRLGRSQTFAHDKMSHDETRYGGVQTALWQGQPTSQQPQQDLQLYFPPPPTDHRFDSPTLPESSGHFSPGPLGRGIATPMQFEKPPHQTQVYQKPV</sequence>
<accession>A0A0D1ZUY9</accession>
<keyword evidence="2" id="KW-0812">Transmembrane</keyword>
<feature type="compositionally biased region" description="Polar residues" evidence="1">
    <location>
        <begin position="736"/>
        <end position="745"/>
    </location>
</feature>
<feature type="region of interest" description="Disordered" evidence="1">
    <location>
        <begin position="698"/>
        <end position="745"/>
    </location>
</feature>
<proteinExistence type="predicted"/>
<protein>
    <submittedName>
        <fullName evidence="3">Uncharacterized protein</fullName>
    </submittedName>
</protein>
<keyword evidence="2" id="KW-0472">Membrane</keyword>